<dbReference type="OrthoDB" id="754047at2759"/>
<dbReference type="EMBL" id="BLIY01000003">
    <property type="protein sequence ID" value="GFE52942.1"/>
    <property type="molecule type" value="Genomic_DNA"/>
</dbReference>
<feature type="transmembrane region" description="Helical" evidence="1">
    <location>
        <begin position="222"/>
        <end position="240"/>
    </location>
</feature>
<dbReference type="AlphaFoldDB" id="A0A9W5T884"/>
<evidence type="ECO:0000313" key="2">
    <source>
        <dbReference type="EMBL" id="GFE52942.1"/>
    </source>
</evidence>
<keyword evidence="1" id="KW-0472">Membrane</keyword>
<sequence length="537" mass="61778">MKAVNTIGKPRLLRLTATACGSTRVRSIGFPATLPCQYPAINIAVISSPYLATGSTRNYVNLGRQWKPVRNQYTKYRITKPWTADSTYDDIFLAEPSREDLYAFSKEMPLFLKFLKLLTKAQNRKEAFVEFAKRCENGLVVEKDVYVTKNELVDCMWRNGYTEEELDAVKLGFPDDYRFHYPELAVMFELSEEDCYKYCLKQRASNPEELVELKLKKPQNMISSYGLIFLGCWFGLSNAVLGNAWFFAKTLPFGAVFYMLAAYFQKTLKEMAWKEENALIDKAKEEKDYCEDAIYNQLSCYMDTSKCEEYVDRFKDEVANRMKEYRMALLQHMKSESARLMNERLQSMLLQETAMSRSVQKTMVDELMAVFRETFTKNTKLQDAAISSAISEIAGEPSKRDPVFTFFNDGLASFRSNKPSEIVKRCKAAFEAREREFLDSFTVGEKEAAEVSALAKQCKNGDNVDLTRLSEEQLKRAQQLFETFNQRFGYYVPDVAGAVAAMGRDGEVFIDNINKEVARCAQEVRQSRLSNFLRAFF</sequence>
<name>A0A9W5T884_BABOV</name>
<protein>
    <submittedName>
        <fullName evidence="2">BT1 folate biopterin transporter family related</fullName>
    </submittedName>
</protein>
<organism evidence="2 3">
    <name type="scientific">Babesia ovis</name>
    <dbReference type="NCBI Taxonomy" id="5869"/>
    <lineage>
        <taxon>Eukaryota</taxon>
        <taxon>Sar</taxon>
        <taxon>Alveolata</taxon>
        <taxon>Apicomplexa</taxon>
        <taxon>Aconoidasida</taxon>
        <taxon>Piroplasmida</taxon>
        <taxon>Babesiidae</taxon>
        <taxon>Babesia</taxon>
    </lineage>
</organism>
<keyword evidence="3" id="KW-1185">Reference proteome</keyword>
<reference evidence="2" key="1">
    <citation type="submission" date="2019-12" db="EMBL/GenBank/DDBJ databases">
        <title>Genome sequence of Babesia ovis.</title>
        <authorList>
            <person name="Yamagishi J."/>
            <person name="Sevinc F."/>
            <person name="Xuan X."/>
        </authorList>
    </citation>
    <scope>NUCLEOTIDE SEQUENCE</scope>
    <source>
        <strain evidence="2">Selcuk</strain>
    </source>
</reference>
<comment type="caution">
    <text evidence="2">The sequence shown here is derived from an EMBL/GenBank/DDBJ whole genome shotgun (WGS) entry which is preliminary data.</text>
</comment>
<keyword evidence="1" id="KW-1133">Transmembrane helix</keyword>
<proteinExistence type="predicted"/>
<gene>
    <name evidence="2" type="ORF">BaOVIS_003460</name>
</gene>
<keyword evidence="1" id="KW-0812">Transmembrane</keyword>
<evidence type="ECO:0000256" key="1">
    <source>
        <dbReference type="SAM" id="Phobius"/>
    </source>
</evidence>
<evidence type="ECO:0000313" key="3">
    <source>
        <dbReference type="Proteomes" id="UP001057455"/>
    </source>
</evidence>
<accession>A0A9W5T884</accession>
<dbReference type="Proteomes" id="UP001057455">
    <property type="component" value="Unassembled WGS sequence"/>
</dbReference>